<proteinExistence type="predicted"/>
<dbReference type="Proteomes" id="UP000824782">
    <property type="component" value="Unassembled WGS sequence"/>
</dbReference>
<comment type="caution">
    <text evidence="1">The sequence shown here is derived from an EMBL/GenBank/DDBJ whole genome shotgun (WGS) entry which is preliminary data.</text>
</comment>
<reference evidence="1" key="1">
    <citation type="thesis" date="2020" institute="ProQuest LLC" country="789 East Eisenhower Parkway, Ann Arbor, MI, USA">
        <title>Comparative Genomics and Chromosome Evolution.</title>
        <authorList>
            <person name="Mudd A.B."/>
        </authorList>
    </citation>
    <scope>NUCLEOTIDE SEQUENCE</scope>
    <source>
        <strain evidence="1">237g6f4</strain>
        <tissue evidence="1">Blood</tissue>
    </source>
</reference>
<dbReference type="EMBL" id="WNYA01000004">
    <property type="protein sequence ID" value="KAG8579485.1"/>
    <property type="molecule type" value="Genomic_DNA"/>
</dbReference>
<gene>
    <name evidence="1" type="ORF">GDO81_010913</name>
</gene>
<dbReference type="AlphaFoldDB" id="A0AAV7C3F8"/>
<evidence type="ECO:0000313" key="1">
    <source>
        <dbReference type="EMBL" id="KAG8579485.1"/>
    </source>
</evidence>
<accession>A0AAV7C3F8</accession>
<evidence type="ECO:0000313" key="2">
    <source>
        <dbReference type="Proteomes" id="UP000824782"/>
    </source>
</evidence>
<sequence>MLVTLFKGNLSSQTGTKNPTKHPLQKCSTDVPAYICLLPPVKWFPNFFCLYLYCARLWLWLSPQQLGPNQRVHEMVRRSSVSHLGLTAKFRMQ</sequence>
<protein>
    <submittedName>
        <fullName evidence="1">Uncharacterized protein</fullName>
    </submittedName>
</protein>
<keyword evidence="2" id="KW-1185">Reference proteome</keyword>
<name>A0AAV7C3F8_ENGPU</name>
<organism evidence="1 2">
    <name type="scientific">Engystomops pustulosus</name>
    <name type="common">Tungara frog</name>
    <name type="synonym">Physalaemus pustulosus</name>
    <dbReference type="NCBI Taxonomy" id="76066"/>
    <lineage>
        <taxon>Eukaryota</taxon>
        <taxon>Metazoa</taxon>
        <taxon>Chordata</taxon>
        <taxon>Craniata</taxon>
        <taxon>Vertebrata</taxon>
        <taxon>Euteleostomi</taxon>
        <taxon>Amphibia</taxon>
        <taxon>Batrachia</taxon>
        <taxon>Anura</taxon>
        <taxon>Neobatrachia</taxon>
        <taxon>Hyloidea</taxon>
        <taxon>Leptodactylidae</taxon>
        <taxon>Leiuperinae</taxon>
        <taxon>Engystomops</taxon>
    </lineage>
</organism>